<dbReference type="Gene3D" id="1.10.540.10">
    <property type="entry name" value="Acyl-CoA dehydrogenase/oxidase, N-terminal domain"/>
    <property type="match status" value="1"/>
</dbReference>
<gene>
    <name evidence="10" type="ORF">HYZ11_18575</name>
</gene>
<dbReference type="PIRSF" id="PIRSF016578">
    <property type="entry name" value="HsaA"/>
    <property type="match status" value="1"/>
</dbReference>
<evidence type="ECO:0000313" key="11">
    <source>
        <dbReference type="Proteomes" id="UP000782312"/>
    </source>
</evidence>
<keyword evidence="4 6" id="KW-0274">FAD</keyword>
<feature type="domain" description="Acyl-CoA dehydrogenase/oxidase N-terminal" evidence="9">
    <location>
        <begin position="6"/>
        <end position="117"/>
    </location>
</feature>
<comment type="caution">
    <text evidence="10">The sequence shown here is derived from an EMBL/GenBank/DDBJ whole genome shotgun (WGS) entry which is preliminary data.</text>
</comment>
<dbReference type="FunFam" id="2.40.110.10:FF:000002">
    <property type="entry name" value="Acyl-CoA dehydrogenase fadE12"/>
    <property type="match status" value="1"/>
</dbReference>
<dbReference type="PANTHER" id="PTHR43884">
    <property type="entry name" value="ACYL-COA DEHYDROGENASE"/>
    <property type="match status" value="1"/>
</dbReference>
<dbReference type="Pfam" id="PF02770">
    <property type="entry name" value="Acyl-CoA_dh_M"/>
    <property type="match status" value="1"/>
</dbReference>
<dbReference type="GO" id="GO:0003995">
    <property type="term" value="F:acyl-CoA dehydrogenase activity"/>
    <property type="evidence" value="ECO:0007669"/>
    <property type="project" value="InterPro"/>
</dbReference>
<comment type="cofactor">
    <cofactor evidence="1 6">
        <name>FAD</name>
        <dbReference type="ChEBI" id="CHEBI:57692"/>
    </cofactor>
</comment>
<reference evidence="10" key="1">
    <citation type="submission" date="2020-07" db="EMBL/GenBank/DDBJ databases">
        <title>Huge and variable diversity of episymbiotic CPR bacteria and DPANN archaea in groundwater ecosystems.</title>
        <authorList>
            <person name="He C.Y."/>
            <person name="Keren R."/>
            <person name="Whittaker M."/>
            <person name="Farag I.F."/>
            <person name="Doudna J."/>
            <person name="Cate J.H.D."/>
            <person name="Banfield J.F."/>
        </authorList>
    </citation>
    <scope>NUCLEOTIDE SEQUENCE</scope>
    <source>
        <strain evidence="10">NC_groundwater_763_Ag_S-0.2um_68_21</strain>
    </source>
</reference>
<dbReference type="InterPro" id="IPR009100">
    <property type="entry name" value="AcylCoA_DH/oxidase_NM_dom_sf"/>
</dbReference>
<feature type="domain" description="Acyl-CoA oxidase/dehydrogenase middle" evidence="8">
    <location>
        <begin position="122"/>
        <end position="218"/>
    </location>
</feature>
<evidence type="ECO:0000313" key="10">
    <source>
        <dbReference type="EMBL" id="MBI3129619.1"/>
    </source>
</evidence>
<dbReference type="InterPro" id="IPR046373">
    <property type="entry name" value="Acyl-CoA_Oxase/DH_mid-dom_sf"/>
</dbReference>
<evidence type="ECO:0000256" key="3">
    <source>
        <dbReference type="ARBA" id="ARBA00022630"/>
    </source>
</evidence>
<evidence type="ECO:0000259" key="9">
    <source>
        <dbReference type="Pfam" id="PF02771"/>
    </source>
</evidence>
<organism evidence="10 11">
    <name type="scientific">Tectimicrobiota bacterium</name>
    <dbReference type="NCBI Taxonomy" id="2528274"/>
    <lineage>
        <taxon>Bacteria</taxon>
        <taxon>Pseudomonadati</taxon>
        <taxon>Nitrospinota/Tectimicrobiota group</taxon>
        <taxon>Candidatus Tectimicrobiota</taxon>
    </lineage>
</organism>
<dbReference type="InterPro" id="IPR013786">
    <property type="entry name" value="AcylCoA_DH/ox_N"/>
</dbReference>
<dbReference type="Pfam" id="PF00441">
    <property type="entry name" value="Acyl-CoA_dh_1"/>
    <property type="match status" value="1"/>
</dbReference>
<evidence type="ECO:0000256" key="6">
    <source>
        <dbReference type="RuleBase" id="RU362125"/>
    </source>
</evidence>
<dbReference type="PROSITE" id="PS00072">
    <property type="entry name" value="ACYL_COA_DH_1"/>
    <property type="match status" value="1"/>
</dbReference>
<evidence type="ECO:0000256" key="2">
    <source>
        <dbReference type="ARBA" id="ARBA00009347"/>
    </source>
</evidence>
<dbReference type="Pfam" id="PF02771">
    <property type="entry name" value="Acyl-CoA_dh_N"/>
    <property type="match status" value="1"/>
</dbReference>
<dbReference type="InterPro" id="IPR009075">
    <property type="entry name" value="AcylCo_DH/oxidase_C"/>
</dbReference>
<protein>
    <submittedName>
        <fullName evidence="10">Acyl-CoA dehydrogenase family protein</fullName>
    </submittedName>
</protein>
<comment type="similarity">
    <text evidence="2 6">Belongs to the acyl-CoA dehydrogenase family.</text>
</comment>
<dbReference type="EMBL" id="JACPUR010000041">
    <property type="protein sequence ID" value="MBI3129619.1"/>
    <property type="molecule type" value="Genomic_DNA"/>
</dbReference>
<dbReference type="Gene3D" id="1.20.140.10">
    <property type="entry name" value="Butyryl-CoA Dehydrogenase, subunit A, domain 3"/>
    <property type="match status" value="1"/>
</dbReference>
<dbReference type="PANTHER" id="PTHR43884:SF12">
    <property type="entry name" value="ISOVALERYL-COA DEHYDROGENASE, MITOCHONDRIAL-RELATED"/>
    <property type="match status" value="1"/>
</dbReference>
<keyword evidence="5 6" id="KW-0560">Oxidoreductase</keyword>
<dbReference type="Gene3D" id="2.40.110.10">
    <property type="entry name" value="Butyryl-CoA Dehydrogenase, subunit A, domain 2"/>
    <property type="match status" value="1"/>
</dbReference>
<dbReference type="AlphaFoldDB" id="A0A932I5R5"/>
<evidence type="ECO:0000259" key="8">
    <source>
        <dbReference type="Pfam" id="PF02770"/>
    </source>
</evidence>
<dbReference type="Proteomes" id="UP000782312">
    <property type="component" value="Unassembled WGS sequence"/>
</dbReference>
<evidence type="ECO:0000256" key="1">
    <source>
        <dbReference type="ARBA" id="ARBA00001974"/>
    </source>
</evidence>
<dbReference type="SUPFAM" id="SSF47203">
    <property type="entry name" value="Acyl-CoA dehydrogenase C-terminal domain-like"/>
    <property type="match status" value="1"/>
</dbReference>
<sequence>MDGQLTEFQRALQAGVRQFVQQEVIPAASRYDHADEYPQPLVDRMKELGYFGAVIPEAYGGAGMDAVSFVVLTEELARGWMSLTGTLGGHSMVAWMIHRYGTEEQRREWLPRMARGEVRCGIGITEADGGSDVAALRTSARREGTDYIVNGSKMFITNSERGTHFGVMVRTNPAADKPHRGISCLLMNRDLPGFRVSRHLDKMGYRGIRTGELVFEECRVPAACLIGEENRGFQQLMAGLELGRIQVAARALGIHRACLEDSLRYAQQRRTMGKPIAEHQAIQIKLADMATSLEAARQLTYHAARLKDAGRRCDLEAGMAKLFASDAAQRATEAAIHIHGGYGYIKELPVERYYRDAPVLQVGEGTNDIQRIVIARRLVEKYPAE</sequence>
<dbReference type="InterPro" id="IPR036250">
    <property type="entry name" value="AcylCo_DH-like_C"/>
</dbReference>
<dbReference type="FunFam" id="1.10.540.10:FF:000002">
    <property type="entry name" value="Acyl-CoA dehydrogenase FadE19"/>
    <property type="match status" value="1"/>
</dbReference>
<name>A0A932I5R5_UNCTE</name>
<dbReference type="InterPro" id="IPR006089">
    <property type="entry name" value="Acyl-CoA_DH_CS"/>
</dbReference>
<dbReference type="GO" id="GO:0050660">
    <property type="term" value="F:flavin adenine dinucleotide binding"/>
    <property type="evidence" value="ECO:0007669"/>
    <property type="project" value="InterPro"/>
</dbReference>
<keyword evidence="3 6" id="KW-0285">Flavoprotein</keyword>
<evidence type="ECO:0000256" key="4">
    <source>
        <dbReference type="ARBA" id="ARBA00022827"/>
    </source>
</evidence>
<dbReference type="InterPro" id="IPR037069">
    <property type="entry name" value="AcylCoA_DH/ox_N_sf"/>
</dbReference>
<feature type="domain" description="Acyl-CoA dehydrogenase/oxidase C-terminal" evidence="7">
    <location>
        <begin position="230"/>
        <end position="378"/>
    </location>
</feature>
<evidence type="ECO:0000259" key="7">
    <source>
        <dbReference type="Pfam" id="PF00441"/>
    </source>
</evidence>
<dbReference type="FunFam" id="1.20.140.10:FF:000004">
    <property type="entry name" value="Acyl-CoA dehydrogenase FadE25"/>
    <property type="match status" value="1"/>
</dbReference>
<dbReference type="InterPro" id="IPR006091">
    <property type="entry name" value="Acyl-CoA_Oxase/DH_mid-dom"/>
</dbReference>
<proteinExistence type="inferred from homology"/>
<accession>A0A932I5R5</accession>
<evidence type="ECO:0000256" key="5">
    <source>
        <dbReference type="ARBA" id="ARBA00023002"/>
    </source>
</evidence>
<dbReference type="SUPFAM" id="SSF56645">
    <property type="entry name" value="Acyl-CoA dehydrogenase NM domain-like"/>
    <property type="match status" value="1"/>
</dbReference>